<comment type="catalytic activity">
    <reaction evidence="3">
        <text>N(6)-octanoyl-L-lysyl-[glycine-cleavage complex H protein] + L-lysyl-[lipoyl-carrier protein] = N(6)-octanoyl-L-lysyl-[lipoyl-carrier protein] + L-lysyl-[glycine-cleavage complex H protein]</text>
        <dbReference type="Rhea" id="RHEA:20213"/>
        <dbReference type="Rhea" id="RHEA-COMP:10500"/>
        <dbReference type="Rhea" id="RHEA-COMP:10501"/>
        <dbReference type="Rhea" id="RHEA-COMP:10503"/>
        <dbReference type="Rhea" id="RHEA-COMP:10504"/>
        <dbReference type="ChEBI" id="CHEBI:29969"/>
        <dbReference type="ChEBI" id="CHEBI:78809"/>
        <dbReference type="EC" id="2.3.1.204"/>
    </reaction>
</comment>
<keyword evidence="1 3" id="KW-0808">Transferase</keyword>
<reference evidence="5 6" key="1">
    <citation type="submission" date="2017-05" db="EMBL/GenBank/DDBJ databases">
        <title>Vagococcus spp. assemblies.</title>
        <authorList>
            <person name="Gulvik C.A."/>
        </authorList>
    </citation>
    <scope>NUCLEOTIDE SEQUENCE [LARGE SCALE GENOMIC DNA]</scope>
    <source>
        <strain evidence="5 6">SS1714</strain>
    </source>
</reference>
<name>A0A430B1G5_9ENTE</name>
<dbReference type="InterPro" id="IPR045864">
    <property type="entry name" value="aa-tRNA-synth_II/BPL/LPL"/>
</dbReference>
<dbReference type="PROSITE" id="PS51733">
    <property type="entry name" value="BPL_LPL_CATALYTIC"/>
    <property type="match status" value="1"/>
</dbReference>
<dbReference type="GeneID" id="95580268"/>
<dbReference type="Pfam" id="PF21948">
    <property type="entry name" value="LplA-B_cat"/>
    <property type="match status" value="1"/>
</dbReference>
<comment type="caution">
    <text evidence="5">The sequence shown here is derived from an EMBL/GenBank/DDBJ whole genome shotgun (WGS) entry which is preliminary data.</text>
</comment>
<dbReference type="GO" id="GO:0009107">
    <property type="term" value="P:lipoate biosynthetic process"/>
    <property type="evidence" value="ECO:0007669"/>
    <property type="project" value="UniProtKB-UniRule"/>
</dbReference>
<protein>
    <recommendedName>
        <fullName evidence="3">Octanoyl-[GcvH]:protein N-octanoyltransferase</fullName>
        <ecNumber evidence="3">2.3.1.204</ecNumber>
    </recommendedName>
    <alternativeName>
        <fullName evidence="3">Octanoyl-[GcvH]:E2 amidotransferase</fullName>
    </alternativeName>
</protein>
<dbReference type="PANTHER" id="PTHR43679">
    <property type="entry name" value="OCTANOYLTRANSFERASE LIPM-RELATED"/>
    <property type="match status" value="1"/>
</dbReference>
<comment type="miscellaneous">
    <text evidence="3">The reaction proceeds via a thioester-linked acyl-enzyme intermediate.</text>
</comment>
<dbReference type="HAMAP" id="MF_02119">
    <property type="entry name" value="LipL"/>
    <property type="match status" value="1"/>
</dbReference>
<proteinExistence type="inferred from homology"/>
<evidence type="ECO:0000313" key="6">
    <source>
        <dbReference type="Proteomes" id="UP000288028"/>
    </source>
</evidence>
<dbReference type="GO" id="GO:0033819">
    <property type="term" value="F:lipoyl(octanoyl) transferase activity"/>
    <property type="evidence" value="ECO:0007669"/>
    <property type="project" value="InterPro"/>
</dbReference>
<dbReference type="Gene3D" id="3.30.930.10">
    <property type="entry name" value="Bira Bifunctional Protein, Domain 2"/>
    <property type="match status" value="1"/>
</dbReference>
<comment type="similarity">
    <text evidence="3">Belongs to the octanoyltransferase LipL family.</text>
</comment>
<dbReference type="InterPro" id="IPR024897">
    <property type="entry name" value="LipL"/>
</dbReference>
<dbReference type="AlphaFoldDB" id="A0A430B1G5"/>
<dbReference type="EMBL" id="NGKB01000007">
    <property type="protein sequence ID" value="RSU14148.1"/>
    <property type="molecule type" value="Genomic_DNA"/>
</dbReference>
<dbReference type="RefSeq" id="WP_126793928.1">
    <property type="nucleotide sequence ID" value="NZ_CP060720.1"/>
</dbReference>
<evidence type="ECO:0000256" key="2">
    <source>
        <dbReference type="ARBA" id="ARBA00023315"/>
    </source>
</evidence>
<accession>A0A430B1G5</accession>
<feature type="active site" description="Acyl-thioester intermediate" evidence="3">
    <location>
        <position position="142"/>
    </location>
</feature>
<dbReference type="SUPFAM" id="SSF55681">
    <property type="entry name" value="Class II aaRS and biotin synthetases"/>
    <property type="match status" value="1"/>
</dbReference>
<dbReference type="CDD" id="cd16443">
    <property type="entry name" value="LplA"/>
    <property type="match status" value="1"/>
</dbReference>
<feature type="domain" description="BPL/LPL catalytic" evidence="4">
    <location>
        <begin position="35"/>
        <end position="222"/>
    </location>
</feature>
<keyword evidence="2 3" id="KW-0012">Acyltransferase</keyword>
<gene>
    <name evidence="3" type="primary">lipL</name>
    <name evidence="5" type="ORF">CBF28_08320</name>
</gene>
<comment type="function">
    <text evidence="3">Catalyzes the amidotransfer (transamidation) of the octanoyl moiety from octanoyl-GcvH to the lipoyl domain of the E2 subunit of lipoate-dependent enzymes.</text>
</comment>
<dbReference type="InterPro" id="IPR004143">
    <property type="entry name" value="BPL_LPL_catalytic"/>
</dbReference>
<sequence length="282" mass="32379">MINKNAILVEQQNLTHVSSLEPFIYTDLLAEYAGNELVSFFHFWNMTNQVILGMKDTRVTFLDKGIESIQAENYNVVVRNSGGLAVVADEGILNFSIIIPQPKEKYSFTIDDGYSLMKVIIEKALSDFNIQIDAFEVTDSYCPGDFDLSINSKKFAGISQRRIKKGIGIMIYLSVDGNQDKRGKMVRNFYKEGLEGQFGKDGFPPVDPNSMANLSDLLQTKMTIDEMKNRIVHVLNDDYLFDKSIKEKFDIYQNSNEFKENYDKQEIRMIQRNDIIHWSETV</sequence>
<evidence type="ECO:0000256" key="1">
    <source>
        <dbReference type="ARBA" id="ARBA00022679"/>
    </source>
</evidence>
<dbReference type="OrthoDB" id="2080934at2"/>
<keyword evidence="6" id="KW-1185">Reference proteome</keyword>
<evidence type="ECO:0000259" key="4">
    <source>
        <dbReference type="PROSITE" id="PS51733"/>
    </source>
</evidence>
<dbReference type="GO" id="GO:0009249">
    <property type="term" value="P:protein lipoylation"/>
    <property type="evidence" value="ECO:0007669"/>
    <property type="project" value="UniProtKB-UniRule"/>
</dbReference>
<evidence type="ECO:0000313" key="5">
    <source>
        <dbReference type="EMBL" id="RSU14148.1"/>
    </source>
</evidence>
<feature type="site" description="Lowers pKa of active site Cys" evidence="3">
    <location>
        <position position="154"/>
    </location>
</feature>
<evidence type="ECO:0000256" key="3">
    <source>
        <dbReference type="HAMAP-Rule" id="MF_02119"/>
    </source>
</evidence>
<organism evidence="5 6">
    <name type="scientific">Vagococcus carniphilus</name>
    <dbReference type="NCBI Taxonomy" id="218144"/>
    <lineage>
        <taxon>Bacteria</taxon>
        <taxon>Bacillati</taxon>
        <taxon>Bacillota</taxon>
        <taxon>Bacilli</taxon>
        <taxon>Lactobacillales</taxon>
        <taxon>Enterococcaceae</taxon>
        <taxon>Vagococcus</taxon>
    </lineage>
</organism>
<comment type="pathway">
    <text evidence="3">Protein modification; protein lipoylation via endogenous pathway; protein N(6)-(lipoyl)lysine from octanoyl-[acyl-carrier-protein].</text>
</comment>
<dbReference type="Proteomes" id="UP000288028">
    <property type="component" value="Unassembled WGS sequence"/>
</dbReference>
<dbReference type="PANTHER" id="PTHR43679:SF2">
    <property type="entry name" value="OCTANOYL-[GCVH]:PROTEIN N-OCTANOYLTRANSFERASE"/>
    <property type="match status" value="1"/>
</dbReference>
<dbReference type="InterPro" id="IPR050664">
    <property type="entry name" value="Octanoyltrans_LipM/LipL"/>
</dbReference>
<dbReference type="EC" id="2.3.1.204" evidence="3"/>